<dbReference type="SUPFAM" id="SSF53850">
    <property type="entry name" value="Periplasmic binding protein-like II"/>
    <property type="match status" value="1"/>
</dbReference>
<evidence type="ECO:0000313" key="2">
    <source>
        <dbReference type="EMBL" id="GES18206.1"/>
    </source>
</evidence>
<accession>A0A5M3XC11</accession>
<gene>
    <name evidence="2" type="ORF">Aple_011010</name>
</gene>
<organism evidence="2 3">
    <name type="scientific">Acrocarpospora pleiomorpha</name>
    <dbReference type="NCBI Taxonomy" id="90975"/>
    <lineage>
        <taxon>Bacteria</taxon>
        <taxon>Bacillati</taxon>
        <taxon>Actinomycetota</taxon>
        <taxon>Actinomycetes</taxon>
        <taxon>Streptosporangiales</taxon>
        <taxon>Streptosporangiaceae</taxon>
        <taxon>Acrocarpospora</taxon>
    </lineage>
</organism>
<feature type="chain" id="PRO_5039421846" description="ABC transporter substrate-binding protein" evidence="1">
    <location>
        <begin position="21"/>
        <end position="433"/>
    </location>
</feature>
<dbReference type="Proteomes" id="UP000377595">
    <property type="component" value="Unassembled WGS sequence"/>
</dbReference>
<protein>
    <recommendedName>
        <fullName evidence="4">ABC transporter substrate-binding protein</fullName>
    </recommendedName>
</protein>
<evidence type="ECO:0008006" key="4">
    <source>
        <dbReference type="Google" id="ProtNLM"/>
    </source>
</evidence>
<reference evidence="2 3" key="1">
    <citation type="submission" date="2019-10" db="EMBL/GenBank/DDBJ databases">
        <title>Whole genome shotgun sequence of Acrocarpospora pleiomorpha NBRC 16267.</title>
        <authorList>
            <person name="Ichikawa N."/>
            <person name="Kimura A."/>
            <person name="Kitahashi Y."/>
            <person name="Komaki H."/>
            <person name="Oguchi A."/>
        </authorList>
    </citation>
    <scope>NUCLEOTIDE SEQUENCE [LARGE SCALE GENOMIC DNA]</scope>
    <source>
        <strain evidence="2 3">NBRC 16267</strain>
    </source>
</reference>
<dbReference type="InterPro" id="IPR050490">
    <property type="entry name" value="Bact_solute-bd_prot1"/>
</dbReference>
<dbReference type="RefSeq" id="WP_170321295.1">
    <property type="nucleotide sequence ID" value="NZ_BAAAHM010000017.1"/>
</dbReference>
<feature type="signal peptide" evidence="1">
    <location>
        <begin position="1"/>
        <end position="20"/>
    </location>
</feature>
<name>A0A5M3XC11_9ACTN</name>
<evidence type="ECO:0000256" key="1">
    <source>
        <dbReference type="SAM" id="SignalP"/>
    </source>
</evidence>
<proteinExistence type="predicted"/>
<sequence length="433" mass="45245">MRRRLLPALSALTAGSLLLAGCGSGSGPAATQVAAPTDVAKCDPAKSTLTISHQPPATEAVAVAKQRMAARYPNLKINVNALQTKTYDEFTRAVVADIAVGKRPDLIISGLGQIRFWTEQYKPAPIDAAALPATYRKQFLSAGTLDGKVYVAPAQVSVPMMAVNQTLLRKAGAGDAAGIRTYDDLIAAARKVTAMTRRPSVTVATYNIPDWLSQGFVQGAGGTFVTGDGRPAFGDKLGGDAISLWSRLKREGLELGIVMDADSQAAFAGGTAAFLMTSSAGIAGLQKSIGDSFEWMPVDLPTVNGQRGPMPAGGNGWLVLSDDPCRAAFANTMIGDLLSTDGVMAASGTAYSYIPVDSAAAERLLASDAATPQTKYAWGYDRELTPWGGWRRGEVTGQIVDAFRTMAQRLQSGADAGPTIQTAVRAIDSLVSG</sequence>
<keyword evidence="1" id="KW-0732">Signal</keyword>
<dbReference type="AlphaFoldDB" id="A0A5M3XC11"/>
<dbReference type="PANTHER" id="PTHR43649:SF12">
    <property type="entry name" value="DIACETYLCHITOBIOSE BINDING PROTEIN DASA"/>
    <property type="match status" value="1"/>
</dbReference>
<dbReference type="Gene3D" id="3.40.190.10">
    <property type="entry name" value="Periplasmic binding protein-like II"/>
    <property type="match status" value="1"/>
</dbReference>
<dbReference type="EMBL" id="BLAF01000006">
    <property type="protein sequence ID" value="GES18206.1"/>
    <property type="molecule type" value="Genomic_DNA"/>
</dbReference>
<evidence type="ECO:0000313" key="3">
    <source>
        <dbReference type="Proteomes" id="UP000377595"/>
    </source>
</evidence>
<dbReference type="PROSITE" id="PS51257">
    <property type="entry name" value="PROKAR_LIPOPROTEIN"/>
    <property type="match status" value="1"/>
</dbReference>
<dbReference type="InterPro" id="IPR006059">
    <property type="entry name" value="SBP"/>
</dbReference>
<dbReference type="Pfam" id="PF13416">
    <property type="entry name" value="SBP_bac_8"/>
    <property type="match status" value="1"/>
</dbReference>
<comment type="caution">
    <text evidence="2">The sequence shown here is derived from an EMBL/GenBank/DDBJ whole genome shotgun (WGS) entry which is preliminary data.</text>
</comment>
<keyword evidence="3" id="KW-1185">Reference proteome</keyword>
<dbReference type="PANTHER" id="PTHR43649">
    <property type="entry name" value="ARABINOSE-BINDING PROTEIN-RELATED"/>
    <property type="match status" value="1"/>
</dbReference>